<gene>
    <name evidence="1" type="ORF">CPT_Moonbeam66</name>
</gene>
<accession>A0A0A0RPC3</accession>
<dbReference type="Proteomes" id="UP000030207">
    <property type="component" value="Segment"/>
</dbReference>
<dbReference type="EMBL" id="KM236246">
    <property type="protein sequence ID" value="AIW03464.1"/>
    <property type="molecule type" value="Genomic_DNA"/>
</dbReference>
<name>A0A0A0RPC3_9CAUD</name>
<reference evidence="1 2" key="1">
    <citation type="submission" date="2014-07" db="EMBL/GenBank/DDBJ databases">
        <title>Complete Genome of Bacillus megaterium Myophage Moonbeam.</title>
        <authorList>
            <person name="Cadungog J.N."/>
            <person name="Khatemi B.E."/>
            <person name="Hernandez A.C."/>
            <person name="Everett G.F.K."/>
        </authorList>
    </citation>
    <scope>NUCLEOTIDE SEQUENCE [LARGE SCALE GENOMIC DNA]</scope>
</reference>
<protein>
    <submittedName>
        <fullName evidence="1">Uncharacterized protein</fullName>
    </submittedName>
</protein>
<evidence type="ECO:0000313" key="2">
    <source>
        <dbReference type="Proteomes" id="UP000030207"/>
    </source>
</evidence>
<evidence type="ECO:0000313" key="1">
    <source>
        <dbReference type="EMBL" id="AIW03464.1"/>
    </source>
</evidence>
<keyword evidence="2" id="KW-1185">Reference proteome</keyword>
<organism evidence="1 2">
    <name type="scientific">Bacillus phage Moonbeam</name>
    <dbReference type="NCBI Taxonomy" id="1540091"/>
    <lineage>
        <taxon>Viruses</taxon>
        <taxon>Duplodnaviria</taxon>
        <taxon>Heunggongvirae</taxon>
        <taxon>Uroviricota</taxon>
        <taxon>Caudoviricetes</taxon>
        <taxon>Herelleviridae</taxon>
        <taxon>Bastillevirinae</taxon>
        <taxon>Moonbeamvirus</taxon>
        <taxon>Moonbeamvirus moonbeam</taxon>
    </lineage>
</organism>
<dbReference type="GeneID" id="24608041"/>
<dbReference type="KEGG" id="vg:24608041"/>
<dbReference type="RefSeq" id="YP_009151629.1">
    <property type="nucleotide sequence ID" value="NC_027374.1"/>
</dbReference>
<proteinExistence type="predicted"/>
<sequence>MDQSKLPSGVVMLVEHVFKNEEVKVTDWDYDRIFVTSEKGDYFIRTWDITDKYVDWTLFKETGNSADRIKDGMFTIPKL</sequence>